<dbReference type="Gene3D" id="3.20.20.370">
    <property type="entry name" value="Glycoside hydrolase/deacetylase"/>
    <property type="match status" value="1"/>
</dbReference>
<keyword evidence="1" id="KW-0479">Metal-binding</keyword>
<dbReference type="PROSITE" id="PS51677">
    <property type="entry name" value="NODB"/>
    <property type="match status" value="1"/>
</dbReference>
<proteinExistence type="predicted"/>
<protein>
    <submittedName>
        <fullName evidence="4">Chitooligosaccharide deacetylase</fullName>
    </submittedName>
</protein>
<dbReference type="SUPFAM" id="SSF88713">
    <property type="entry name" value="Glycoside hydrolase/deacetylase"/>
    <property type="match status" value="1"/>
</dbReference>
<dbReference type="PANTHER" id="PTHR10587:SF133">
    <property type="entry name" value="CHITIN DEACETYLASE 1-RELATED"/>
    <property type="match status" value="1"/>
</dbReference>
<dbReference type="CDD" id="cd10917">
    <property type="entry name" value="CE4_NodB_like_6s_7s"/>
    <property type="match status" value="1"/>
</dbReference>
<keyword evidence="5" id="KW-1185">Reference proteome</keyword>
<reference evidence="4 5" key="1">
    <citation type="submission" date="2016-10" db="EMBL/GenBank/DDBJ databases">
        <title>Paenibacillus species isolates.</title>
        <authorList>
            <person name="Beno S.M."/>
        </authorList>
    </citation>
    <scope>NUCLEOTIDE SEQUENCE [LARGE SCALE GENOMIC DNA]</scope>
    <source>
        <strain evidence="4 5">FSL H7-0744</strain>
    </source>
</reference>
<accession>A0ABX3HMM8</accession>
<keyword evidence="2" id="KW-0378">Hydrolase</keyword>
<evidence type="ECO:0000313" key="4">
    <source>
        <dbReference type="EMBL" id="OMD51953.1"/>
    </source>
</evidence>
<sequence>MDKLLKGRKLLILLAITMVLFSPVTSAELVSASPPLLQQPEENGTPPPQNAAEDEVEAIAPGSSSSAAAARRQKRSRTLSLSQLMRKYPETIMTQGPRNRMIALTFDDVPDPRFTPQLLDVLRKYHVKATFFVVGSRAEKHPALVQRMIREGHVVGNHSYNHPEFGKLSVNEFRTQIMRTENIIAALAGYKPRLIRPPYGDVSEQQLKWAKSHGYKLINWNVDSLDWRGLSKSQVRNNILSHAGKGAIVLQHGGGGQGSNLRGTIQALPEVINILRKRGYTFVTVPQMLQVDKNK</sequence>
<feature type="domain" description="NodB homology" evidence="3">
    <location>
        <begin position="100"/>
        <end position="283"/>
    </location>
</feature>
<dbReference type="PANTHER" id="PTHR10587">
    <property type="entry name" value="GLYCOSYL TRANSFERASE-RELATED"/>
    <property type="match status" value="1"/>
</dbReference>
<dbReference type="InterPro" id="IPR002509">
    <property type="entry name" value="NODB_dom"/>
</dbReference>
<gene>
    <name evidence="4" type="ORF">BSK56_04855</name>
</gene>
<evidence type="ECO:0000256" key="1">
    <source>
        <dbReference type="ARBA" id="ARBA00022723"/>
    </source>
</evidence>
<evidence type="ECO:0000259" key="3">
    <source>
        <dbReference type="PROSITE" id="PS51677"/>
    </source>
</evidence>
<dbReference type="InterPro" id="IPR050248">
    <property type="entry name" value="Polysacc_deacetylase_ArnD"/>
</dbReference>
<dbReference type="Proteomes" id="UP000187412">
    <property type="component" value="Unassembled WGS sequence"/>
</dbReference>
<comment type="caution">
    <text evidence="4">The sequence shown here is derived from an EMBL/GenBank/DDBJ whole genome shotgun (WGS) entry which is preliminary data.</text>
</comment>
<dbReference type="Pfam" id="PF01522">
    <property type="entry name" value="Polysacc_deac_1"/>
    <property type="match status" value="1"/>
</dbReference>
<name>A0ABX3HMM8_PAEBO</name>
<dbReference type="EMBL" id="MPTB01000004">
    <property type="protein sequence ID" value="OMD51953.1"/>
    <property type="molecule type" value="Genomic_DNA"/>
</dbReference>
<evidence type="ECO:0000256" key="2">
    <source>
        <dbReference type="ARBA" id="ARBA00022801"/>
    </source>
</evidence>
<dbReference type="RefSeq" id="WP_076109565.1">
    <property type="nucleotide sequence ID" value="NZ_MPTB01000004.1"/>
</dbReference>
<dbReference type="InterPro" id="IPR011330">
    <property type="entry name" value="Glyco_hydro/deAcase_b/a-brl"/>
</dbReference>
<evidence type="ECO:0000313" key="5">
    <source>
        <dbReference type="Proteomes" id="UP000187412"/>
    </source>
</evidence>
<organism evidence="4 5">
    <name type="scientific">Paenibacillus borealis</name>
    <dbReference type="NCBI Taxonomy" id="160799"/>
    <lineage>
        <taxon>Bacteria</taxon>
        <taxon>Bacillati</taxon>
        <taxon>Bacillota</taxon>
        <taxon>Bacilli</taxon>
        <taxon>Bacillales</taxon>
        <taxon>Paenibacillaceae</taxon>
        <taxon>Paenibacillus</taxon>
    </lineage>
</organism>